<organism evidence="3 4">
    <name type="scientific">Biomphalaria glabrata</name>
    <name type="common">Bloodfluke planorb</name>
    <name type="synonym">Freshwater snail</name>
    <dbReference type="NCBI Taxonomy" id="6526"/>
    <lineage>
        <taxon>Eukaryota</taxon>
        <taxon>Metazoa</taxon>
        <taxon>Spiralia</taxon>
        <taxon>Lophotrochozoa</taxon>
        <taxon>Mollusca</taxon>
        <taxon>Gastropoda</taxon>
        <taxon>Heterobranchia</taxon>
        <taxon>Euthyneura</taxon>
        <taxon>Panpulmonata</taxon>
        <taxon>Hygrophila</taxon>
        <taxon>Lymnaeoidea</taxon>
        <taxon>Planorbidae</taxon>
        <taxon>Biomphalaria</taxon>
    </lineage>
</organism>
<dbReference type="InterPro" id="IPR041899">
    <property type="entry name" value="MAGE_WH2"/>
</dbReference>
<protein>
    <submittedName>
        <fullName evidence="4 5">Non-structural maintenance of chromosomes element 3 homolog isoform X1</fullName>
    </submittedName>
</protein>
<dbReference type="GeneID" id="106071525"/>
<dbReference type="GO" id="GO:0005634">
    <property type="term" value="C:nucleus"/>
    <property type="evidence" value="ECO:0007669"/>
    <property type="project" value="TreeGrafter"/>
</dbReference>
<name>A0A9W3A3K0_BIOGL</name>
<dbReference type="AlphaFoldDB" id="A0A9W3A3K0"/>
<dbReference type="Pfam" id="PF01454">
    <property type="entry name" value="MAGE"/>
    <property type="match status" value="1"/>
</dbReference>
<proteinExistence type="predicted"/>
<dbReference type="OMA" id="KITYSWG"/>
<dbReference type="OrthoDB" id="205198at2759"/>
<dbReference type="PANTHER" id="PTHR11736:SF14">
    <property type="entry name" value="NSE3 HOMOLOG, SMC5-SMC6 COMPLEX COMPONENT"/>
    <property type="match status" value="1"/>
</dbReference>
<dbReference type="InterPro" id="IPR041898">
    <property type="entry name" value="MAGE_WH1"/>
</dbReference>
<accession>A0A9W3A3K0</accession>
<gene>
    <name evidence="4 5" type="primary">LOC106071525</name>
</gene>
<dbReference type="InterPro" id="IPR037445">
    <property type="entry name" value="MAGE"/>
</dbReference>
<dbReference type="InterPro" id="IPR002190">
    <property type="entry name" value="MHD_dom"/>
</dbReference>
<sequence length="307" mass="34668">MLRSADLDRAHLKIKALLLVNPEAYTISELPLIIFTMPRTSQASKQINASQRSVTDTTQLLSLSQSQASSKQLDAAELEKKVNEVVQYLLILDQKKVPIKKRDIIRVLMKDCSKSFSAVIEQAKIKLSKIFGFQLVELDEKLKGTFILVNNINHTWEDDSCIESLPEENAKQGLISVILGIIFMNGNVIREEDLWHALKKLGLHPEEKHVTFGNVKSLIFEEFVKQGFLEVVQSNEEQPTKSLYWGQRAHHELSKENALKLVCQINGTKPEDWLQQQQQINRSTAGQMNSADVSEPSVPGSSKPRRG</sequence>
<dbReference type="Gene3D" id="1.10.10.1200">
    <property type="entry name" value="MAGE homology domain, winged helix WH1 motif"/>
    <property type="match status" value="1"/>
</dbReference>
<evidence type="ECO:0000259" key="2">
    <source>
        <dbReference type="PROSITE" id="PS50838"/>
    </source>
</evidence>
<evidence type="ECO:0000313" key="5">
    <source>
        <dbReference type="RefSeq" id="XP_055881853.1"/>
    </source>
</evidence>
<dbReference type="Gene3D" id="1.10.10.1210">
    <property type="entry name" value="MAGE homology domain, winged helix WH2 motif"/>
    <property type="match status" value="1"/>
</dbReference>
<evidence type="ECO:0000313" key="4">
    <source>
        <dbReference type="RefSeq" id="XP_055881852.1"/>
    </source>
</evidence>
<dbReference type="PANTHER" id="PTHR11736">
    <property type="entry name" value="MELANOMA-ASSOCIATED ANTIGEN MAGE ANTIGEN"/>
    <property type="match status" value="1"/>
</dbReference>
<evidence type="ECO:0000256" key="1">
    <source>
        <dbReference type="SAM" id="MobiDB-lite"/>
    </source>
</evidence>
<evidence type="ECO:0000313" key="3">
    <source>
        <dbReference type="Proteomes" id="UP001165740"/>
    </source>
</evidence>
<dbReference type="RefSeq" id="XP_055881852.1">
    <property type="nucleotide sequence ID" value="XM_056025877.1"/>
</dbReference>
<keyword evidence="3" id="KW-1185">Reference proteome</keyword>
<dbReference type="FunFam" id="1.10.10.1210:FF:000001">
    <property type="entry name" value="melanoma-associated antigen D1"/>
    <property type="match status" value="1"/>
</dbReference>
<dbReference type="SMART" id="SM01373">
    <property type="entry name" value="MAGE"/>
    <property type="match status" value="1"/>
</dbReference>
<feature type="compositionally biased region" description="Polar residues" evidence="1">
    <location>
        <begin position="279"/>
        <end position="292"/>
    </location>
</feature>
<dbReference type="RefSeq" id="XP_055881853.1">
    <property type="nucleotide sequence ID" value="XM_056025878.1"/>
</dbReference>
<feature type="domain" description="MAGE" evidence="2">
    <location>
        <begin position="78"/>
        <end position="280"/>
    </location>
</feature>
<dbReference type="PROSITE" id="PS50838">
    <property type="entry name" value="MAGE"/>
    <property type="match status" value="1"/>
</dbReference>
<feature type="region of interest" description="Disordered" evidence="1">
    <location>
        <begin position="279"/>
        <end position="307"/>
    </location>
</feature>
<reference evidence="4 5" key="1">
    <citation type="submission" date="2025-04" db="UniProtKB">
        <authorList>
            <consortium name="RefSeq"/>
        </authorList>
    </citation>
    <scope>IDENTIFICATION</scope>
</reference>
<dbReference type="Proteomes" id="UP001165740">
    <property type="component" value="Chromosome 4"/>
</dbReference>